<evidence type="ECO:0000256" key="2">
    <source>
        <dbReference type="ARBA" id="ARBA00004323"/>
    </source>
</evidence>
<protein>
    <submittedName>
        <fullName evidence="15">Epimerase</fullName>
    </submittedName>
</protein>
<accession>A0A0H2KJF8</accession>
<dbReference type="InterPro" id="IPR036291">
    <property type="entry name" value="NAD(P)-bd_dom_sf"/>
</dbReference>
<dbReference type="STRING" id="264251.FB00_18470"/>
<dbReference type="EMBL" id="JNBQ01000039">
    <property type="protein sequence ID" value="KLN33293.1"/>
    <property type="molecule type" value="Genomic_DNA"/>
</dbReference>
<comment type="caution">
    <text evidence="15">The sequence shown here is derived from an EMBL/GenBank/DDBJ whole genome shotgun (WGS) entry which is preliminary data.</text>
</comment>
<evidence type="ECO:0000256" key="11">
    <source>
        <dbReference type="ARBA" id="ARBA00023239"/>
    </source>
</evidence>
<keyword evidence="3" id="KW-0812">Transmembrane</keyword>
<keyword evidence="16" id="KW-1185">Reference proteome</keyword>
<feature type="region of interest" description="Disordered" evidence="13">
    <location>
        <begin position="334"/>
        <end position="353"/>
    </location>
</feature>
<gene>
    <name evidence="15" type="ORF">FB00_18470</name>
</gene>
<feature type="compositionally biased region" description="Low complexity" evidence="13">
    <location>
        <begin position="334"/>
        <end position="346"/>
    </location>
</feature>
<dbReference type="Gene3D" id="3.40.50.720">
    <property type="entry name" value="NAD(P)-binding Rossmann-like Domain"/>
    <property type="match status" value="1"/>
</dbReference>
<dbReference type="Proteomes" id="UP000035265">
    <property type="component" value="Unassembled WGS sequence"/>
</dbReference>
<dbReference type="InterPro" id="IPR044516">
    <property type="entry name" value="UXS-like"/>
</dbReference>
<dbReference type="InterPro" id="IPR001509">
    <property type="entry name" value="Epimerase_deHydtase"/>
</dbReference>
<name>A0A0H2KJF8_9MICO</name>
<dbReference type="Pfam" id="PF01370">
    <property type="entry name" value="Epimerase"/>
    <property type="match status" value="1"/>
</dbReference>
<dbReference type="GO" id="GO:0048040">
    <property type="term" value="F:UDP-glucuronate decarboxylase activity"/>
    <property type="evidence" value="ECO:0007669"/>
    <property type="project" value="TreeGrafter"/>
</dbReference>
<evidence type="ECO:0000259" key="14">
    <source>
        <dbReference type="Pfam" id="PF01370"/>
    </source>
</evidence>
<proteinExistence type="predicted"/>
<evidence type="ECO:0000256" key="1">
    <source>
        <dbReference type="ARBA" id="ARBA00001911"/>
    </source>
</evidence>
<evidence type="ECO:0000256" key="4">
    <source>
        <dbReference type="ARBA" id="ARBA00022793"/>
    </source>
</evidence>
<keyword evidence="6" id="KW-1133">Transmembrane helix</keyword>
<evidence type="ECO:0000256" key="7">
    <source>
        <dbReference type="ARBA" id="ARBA00023027"/>
    </source>
</evidence>
<comment type="subcellular location">
    <subcellularLocation>
        <location evidence="2">Golgi apparatus membrane</location>
        <topology evidence="2">Single-pass type II membrane protein</topology>
    </subcellularLocation>
    <subcellularLocation>
        <location evidence="12">Golgi apparatus</location>
        <location evidence="12">Golgi stack membrane</location>
    </subcellularLocation>
</comment>
<evidence type="ECO:0000256" key="8">
    <source>
        <dbReference type="ARBA" id="ARBA00023034"/>
    </source>
</evidence>
<dbReference type="GO" id="GO:0005737">
    <property type="term" value="C:cytoplasm"/>
    <property type="evidence" value="ECO:0007669"/>
    <property type="project" value="TreeGrafter"/>
</dbReference>
<keyword evidence="9" id="KW-0472">Membrane</keyword>
<evidence type="ECO:0000256" key="13">
    <source>
        <dbReference type="SAM" id="MobiDB-lite"/>
    </source>
</evidence>
<evidence type="ECO:0000256" key="6">
    <source>
        <dbReference type="ARBA" id="ARBA00022989"/>
    </source>
</evidence>
<keyword evidence="8" id="KW-0333">Golgi apparatus</keyword>
<evidence type="ECO:0000256" key="12">
    <source>
        <dbReference type="ARBA" id="ARBA00037859"/>
    </source>
</evidence>
<comment type="cofactor">
    <cofactor evidence="1">
        <name>NAD(+)</name>
        <dbReference type="ChEBI" id="CHEBI:57540"/>
    </cofactor>
</comment>
<keyword evidence="5" id="KW-0735">Signal-anchor</keyword>
<dbReference type="SUPFAM" id="SSF51735">
    <property type="entry name" value="NAD(P)-binding Rossmann-fold domains"/>
    <property type="match status" value="1"/>
</dbReference>
<evidence type="ECO:0000256" key="5">
    <source>
        <dbReference type="ARBA" id="ARBA00022968"/>
    </source>
</evidence>
<dbReference type="FunFam" id="3.40.50.720:FF:000065">
    <property type="entry name" value="UDP-glucuronic acid decarboxylase 1"/>
    <property type="match status" value="1"/>
</dbReference>
<dbReference type="PANTHER" id="PTHR43078">
    <property type="entry name" value="UDP-GLUCURONIC ACID DECARBOXYLASE-RELATED"/>
    <property type="match status" value="1"/>
</dbReference>
<keyword evidence="10" id="KW-0325">Glycoprotein</keyword>
<keyword evidence="7" id="KW-0520">NAD</keyword>
<keyword evidence="11" id="KW-0456">Lyase</keyword>
<dbReference type="PANTHER" id="PTHR43078:SF6">
    <property type="entry name" value="UDP-GLUCURONIC ACID DECARBOXYLASE 1"/>
    <property type="match status" value="1"/>
</dbReference>
<dbReference type="GO" id="GO:0042732">
    <property type="term" value="P:D-xylose metabolic process"/>
    <property type="evidence" value="ECO:0007669"/>
    <property type="project" value="InterPro"/>
</dbReference>
<evidence type="ECO:0000256" key="9">
    <source>
        <dbReference type="ARBA" id="ARBA00023136"/>
    </source>
</evidence>
<dbReference type="PATRIC" id="fig|264251.5.peg.3744"/>
<feature type="domain" description="NAD-dependent epimerase/dehydratase" evidence="14">
    <location>
        <begin position="21"/>
        <end position="257"/>
    </location>
</feature>
<dbReference type="GO" id="GO:0070403">
    <property type="term" value="F:NAD+ binding"/>
    <property type="evidence" value="ECO:0007669"/>
    <property type="project" value="InterPro"/>
</dbReference>
<evidence type="ECO:0000313" key="16">
    <source>
        <dbReference type="Proteomes" id="UP000035265"/>
    </source>
</evidence>
<organism evidence="15 16">
    <name type="scientific">Cellulosimicrobium funkei</name>
    <dbReference type="NCBI Taxonomy" id="264251"/>
    <lineage>
        <taxon>Bacteria</taxon>
        <taxon>Bacillati</taxon>
        <taxon>Actinomycetota</taxon>
        <taxon>Actinomycetes</taxon>
        <taxon>Micrococcales</taxon>
        <taxon>Promicromonosporaceae</taxon>
        <taxon>Cellulosimicrobium</taxon>
    </lineage>
</organism>
<reference evidence="15 16" key="1">
    <citation type="submission" date="2014-05" db="EMBL/GenBank/DDBJ databases">
        <title>Cellulosimicrobium funkei U11 genome.</title>
        <authorList>
            <person name="Hu C."/>
            <person name="Gong Y."/>
            <person name="Wan W."/>
            <person name="Jiang M."/>
        </authorList>
    </citation>
    <scope>NUCLEOTIDE SEQUENCE [LARGE SCALE GENOMIC DNA]</scope>
    <source>
        <strain evidence="15 16">U11</strain>
    </source>
</reference>
<evidence type="ECO:0000256" key="10">
    <source>
        <dbReference type="ARBA" id="ARBA00023180"/>
    </source>
</evidence>
<keyword evidence="4" id="KW-0210">Decarboxylase</keyword>
<sequence>MDDTSGVRGASGAARRARRAVVMGGAGFVGSHVCEALVAQGTEVVCVDDLSTGEVRNLDALRDEPRFRFVEADVSAGIDVPDDDRVDLVLHLASPASPVDYLRLPLETLLVGSAGTRHGLELAERAGARFVLASTSEVYGDPEVHPQREDYWGHVNPVGPRSVYDESKRFAEATTTAYRRSRGVDAGIVRIFNTYGPRMRGRDGRMVPTFVRQALAGEPLTVAGDGSQTRSVCYVDDLVEGILAFAGSGHPGPVNLGDATELTVARVAEDVLAATGSDAGVVHVDLPEDDPRRRRPDTALAERVLGWRARTPWPEGLARTVAWFREEAGRGAAVPAGAGETGVAAGDAGGAGA</sequence>
<evidence type="ECO:0000256" key="3">
    <source>
        <dbReference type="ARBA" id="ARBA00022692"/>
    </source>
</evidence>
<dbReference type="RefSeq" id="WP_047234300.1">
    <property type="nucleotide sequence ID" value="NZ_JNBQ01000039.1"/>
</dbReference>
<dbReference type="AlphaFoldDB" id="A0A0H2KJF8"/>
<evidence type="ECO:0000313" key="15">
    <source>
        <dbReference type="EMBL" id="KLN33293.1"/>
    </source>
</evidence>